<dbReference type="InterPro" id="IPR007700">
    <property type="entry name" value="DUF668"/>
</dbReference>
<dbReference type="Pfam" id="PF11961">
    <property type="entry name" value="DUF3475"/>
    <property type="match status" value="1"/>
</dbReference>
<gene>
    <name evidence="4" type="ORF">HPP92_012607</name>
</gene>
<organism evidence="4 5">
    <name type="scientific">Vanilla planifolia</name>
    <name type="common">Vanilla</name>
    <dbReference type="NCBI Taxonomy" id="51239"/>
    <lineage>
        <taxon>Eukaryota</taxon>
        <taxon>Viridiplantae</taxon>
        <taxon>Streptophyta</taxon>
        <taxon>Embryophyta</taxon>
        <taxon>Tracheophyta</taxon>
        <taxon>Spermatophyta</taxon>
        <taxon>Magnoliopsida</taxon>
        <taxon>Liliopsida</taxon>
        <taxon>Asparagales</taxon>
        <taxon>Orchidaceae</taxon>
        <taxon>Vanilloideae</taxon>
        <taxon>Vanilleae</taxon>
        <taxon>Vanilla</taxon>
    </lineage>
</organism>
<dbReference type="InterPro" id="IPR021864">
    <property type="entry name" value="DUF3475"/>
</dbReference>
<evidence type="ECO:0000256" key="1">
    <source>
        <dbReference type="SAM" id="MobiDB-lite"/>
    </source>
</evidence>
<dbReference type="EMBL" id="JADCNL010000005">
    <property type="protein sequence ID" value="KAG0481749.1"/>
    <property type="molecule type" value="Genomic_DNA"/>
</dbReference>
<evidence type="ECO:0000313" key="5">
    <source>
        <dbReference type="Proteomes" id="UP000636800"/>
    </source>
</evidence>
<sequence>MVVPGYRTSCPSHHHHRQQKHASNNSSDAIGILAFEAAVAMSRLVSLHRSLSNADLLQLRYGGMHSAGVAYLTSRDNHFLLRLACAELLSDLDSVAATVSRFATRCCTDSLLSFERKYADFKIGIAVSTVNLVRSLSFKGAERRVKQMEKCVATIGILLREMETLAKLEADERKIESTSGWYNVTLPSLQKSPTAFTLETKAQRKTVARLKEESLWCKTFDEVVAQMSPAVLAVFARICAVFGSFVPSLPLVLISPGSRISFSSCVPKCRIYPRLAGSHNASEWMPLAEASGGRRMDNKKCLPQNCEWKENRAEASPGMQEGSLKPSARTVSGAGLTMRYANVVTMAERIMRMRSGELDSGEGDEEAARQEIYRLLPTSLQVAVRLKLKERWRERGSADGNLSEGWREAVQRILRWLGPVARDTMRWQEERALDRRQRLKTNPRVLAWQTLLFSDREKTEAAIIEVLVGLSCIYWYGDHLDSALQRRLG</sequence>
<feature type="domain" description="DUF3475" evidence="3">
    <location>
        <begin position="32"/>
        <end position="88"/>
    </location>
</feature>
<accession>A0A835UZI6</accession>
<dbReference type="PANTHER" id="PTHR31371">
    <property type="entry name" value="BNAC09G50660D PROTEIN"/>
    <property type="match status" value="1"/>
</dbReference>
<dbReference type="PANTHER" id="PTHR31371:SF13">
    <property type="entry name" value="OS05G0457600 PROTEIN"/>
    <property type="match status" value="1"/>
</dbReference>
<evidence type="ECO:0000259" key="2">
    <source>
        <dbReference type="Pfam" id="PF05003"/>
    </source>
</evidence>
<protein>
    <submittedName>
        <fullName evidence="4">Uncharacterized protein</fullName>
    </submittedName>
</protein>
<dbReference type="Pfam" id="PF05003">
    <property type="entry name" value="DUF668"/>
    <property type="match status" value="1"/>
</dbReference>
<dbReference type="Proteomes" id="UP000636800">
    <property type="component" value="Chromosome 5"/>
</dbReference>
<feature type="domain" description="DUF668" evidence="2">
    <location>
        <begin position="330"/>
        <end position="426"/>
    </location>
</feature>
<dbReference type="GO" id="GO:0045927">
    <property type="term" value="P:positive regulation of growth"/>
    <property type="evidence" value="ECO:0007669"/>
    <property type="project" value="InterPro"/>
</dbReference>
<evidence type="ECO:0000313" key="4">
    <source>
        <dbReference type="EMBL" id="KAG0481749.1"/>
    </source>
</evidence>
<proteinExistence type="predicted"/>
<keyword evidence="5" id="KW-1185">Reference proteome</keyword>
<dbReference type="AlphaFoldDB" id="A0A835UZI6"/>
<feature type="region of interest" description="Disordered" evidence="1">
    <location>
        <begin position="1"/>
        <end position="25"/>
    </location>
</feature>
<comment type="caution">
    <text evidence="4">The sequence shown here is derived from an EMBL/GenBank/DDBJ whole genome shotgun (WGS) entry which is preliminary data.</text>
</comment>
<evidence type="ECO:0000259" key="3">
    <source>
        <dbReference type="Pfam" id="PF11961"/>
    </source>
</evidence>
<reference evidence="4 5" key="1">
    <citation type="journal article" date="2020" name="Nat. Food">
        <title>A phased Vanilla planifolia genome enables genetic improvement of flavour and production.</title>
        <authorList>
            <person name="Hasing T."/>
            <person name="Tang H."/>
            <person name="Brym M."/>
            <person name="Khazi F."/>
            <person name="Huang T."/>
            <person name="Chambers A.H."/>
        </authorList>
    </citation>
    <scope>NUCLEOTIDE SEQUENCE [LARGE SCALE GENOMIC DNA]</scope>
    <source>
        <tissue evidence="4">Leaf</tissue>
    </source>
</reference>
<name>A0A835UZI6_VANPL</name>